<dbReference type="EMBL" id="JADCNL010000003">
    <property type="protein sequence ID" value="KAG0488057.1"/>
    <property type="molecule type" value="Genomic_DNA"/>
</dbReference>
<dbReference type="AlphaFoldDB" id="A0A835RL98"/>
<proteinExistence type="predicted"/>
<evidence type="ECO:0000313" key="4">
    <source>
        <dbReference type="Proteomes" id="UP000636800"/>
    </source>
</evidence>
<dbReference type="PANTHER" id="PTHR33696">
    <property type="entry name" value="T22J18.15-RELATED"/>
    <property type="match status" value="1"/>
</dbReference>
<evidence type="ECO:0000313" key="3">
    <source>
        <dbReference type="EMBL" id="KAG0489741.1"/>
    </source>
</evidence>
<dbReference type="Proteomes" id="UP000639772">
    <property type="component" value="Chromosome 3"/>
</dbReference>
<dbReference type="OrthoDB" id="1925896at2759"/>
<feature type="region of interest" description="Disordered" evidence="1">
    <location>
        <begin position="39"/>
        <end position="85"/>
    </location>
</feature>
<gene>
    <name evidence="3" type="ORF">HPP92_006604</name>
    <name evidence="2" type="ORF">HPP92_006868</name>
</gene>
<keyword evidence="4" id="KW-1185">Reference proteome</keyword>
<dbReference type="Proteomes" id="UP000636800">
    <property type="component" value="Chromosome 3"/>
</dbReference>
<evidence type="ECO:0000313" key="5">
    <source>
        <dbReference type="Proteomes" id="UP000639772"/>
    </source>
</evidence>
<reference evidence="4 5" key="1">
    <citation type="journal article" date="2020" name="Nat. Food">
        <title>A phased Vanilla planifolia genome enables genetic improvement of flavour and production.</title>
        <authorList>
            <person name="Hasing T."/>
            <person name="Tang H."/>
            <person name="Brym M."/>
            <person name="Khazi F."/>
            <person name="Huang T."/>
            <person name="Chambers A.H."/>
        </authorList>
    </citation>
    <scope>NUCLEOTIDE SEQUENCE [LARGE SCALE GENOMIC DNA]</scope>
    <source>
        <tissue evidence="2">Leaf</tissue>
    </source>
</reference>
<dbReference type="InterPro" id="IPR007789">
    <property type="entry name" value="DUF688"/>
</dbReference>
<dbReference type="EMBL" id="JADCNM010000003">
    <property type="protein sequence ID" value="KAG0489741.1"/>
    <property type="molecule type" value="Genomic_DNA"/>
</dbReference>
<protein>
    <submittedName>
        <fullName evidence="2">Uncharacterized protein</fullName>
    </submittedName>
</protein>
<dbReference type="Pfam" id="PF05097">
    <property type="entry name" value="DUF688"/>
    <property type="match status" value="1"/>
</dbReference>
<dbReference type="PANTHER" id="PTHR33696:SF1">
    <property type="entry name" value="T22J18.15"/>
    <property type="match status" value="1"/>
</dbReference>
<organism evidence="2 4">
    <name type="scientific">Vanilla planifolia</name>
    <name type="common">Vanilla</name>
    <dbReference type="NCBI Taxonomy" id="51239"/>
    <lineage>
        <taxon>Eukaryota</taxon>
        <taxon>Viridiplantae</taxon>
        <taxon>Streptophyta</taxon>
        <taxon>Embryophyta</taxon>
        <taxon>Tracheophyta</taxon>
        <taxon>Spermatophyta</taxon>
        <taxon>Magnoliopsida</taxon>
        <taxon>Liliopsida</taxon>
        <taxon>Asparagales</taxon>
        <taxon>Orchidaceae</taxon>
        <taxon>Vanilloideae</taxon>
        <taxon>Vanilleae</taxon>
        <taxon>Vanilla</taxon>
    </lineage>
</organism>
<evidence type="ECO:0000313" key="2">
    <source>
        <dbReference type="EMBL" id="KAG0488057.1"/>
    </source>
</evidence>
<evidence type="ECO:0000256" key="1">
    <source>
        <dbReference type="SAM" id="MobiDB-lite"/>
    </source>
</evidence>
<accession>A0A835RL98</accession>
<sequence length="171" mass="19183">MKEAMKSPSPVSAFPSRRIRSFSYASPLRTLPSTAVPFSWEREPGIPKNPRNPNFDPNPERIPLPPPIRCASFDSRKKRKDEKGFDDDPFVLALAECAKGYSSGDQECEELLRQSSNADKRRKTTAWYAGRGLKLYELYGSCKAAVSACSVANSTIWLPRSANRRPDKDDI</sequence>
<name>A0A835RL98_VANPL</name>
<comment type="caution">
    <text evidence="2">The sequence shown here is derived from an EMBL/GenBank/DDBJ whole genome shotgun (WGS) entry which is preliminary data.</text>
</comment>